<dbReference type="PROSITE" id="PS50943">
    <property type="entry name" value="HTH_CROC1"/>
    <property type="match status" value="1"/>
</dbReference>
<dbReference type="Pfam" id="PF01381">
    <property type="entry name" value="HTH_3"/>
    <property type="match status" value="1"/>
</dbReference>
<reference evidence="2 3" key="1">
    <citation type="submission" date="2019-03" db="EMBL/GenBank/DDBJ databases">
        <title>Genomic Encyclopedia of Type Strains, Phase IV (KMG-IV): sequencing the most valuable type-strain genomes for metagenomic binning, comparative biology and taxonomic classification.</title>
        <authorList>
            <person name="Goeker M."/>
        </authorList>
    </citation>
    <scope>NUCLEOTIDE SEQUENCE [LARGE SCALE GENOMIC DNA]</scope>
    <source>
        <strain evidence="2 3">DSM 25287</strain>
    </source>
</reference>
<dbReference type="SUPFAM" id="SSF47413">
    <property type="entry name" value="lambda repressor-like DNA-binding domains"/>
    <property type="match status" value="1"/>
</dbReference>
<dbReference type="Gene3D" id="1.10.260.40">
    <property type="entry name" value="lambda repressor-like DNA-binding domains"/>
    <property type="match status" value="1"/>
</dbReference>
<dbReference type="AlphaFoldDB" id="A0A4R2LMB7"/>
<feature type="domain" description="HTH cro/C1-type" evidence="1">
    <location>
        <begin position="21"/>
        <end position="66"/>
    </location>
</feature>
<comment type="caution">
    <text evidence="2">The sequence shown here is derived from an EMBL/GenBank/DDBJ whole genome shotgun (WGS) entry which is preliminary data.</text>
</comment>
<dbReference type="InterPro" id="IPR001387">
    <property type="entry name" value="Cro/C1-type_HTH"/>
</dbReference>
<keyword evidence="3" id="KW-1185">Reference proteome</keyword>
<evidence type="ECO:0000259" key="1">
    <source>
        <dbReference type="PROSITE" id="PS50943"/>
    </source>
</evidence>
<dbReference type="Proteomes" id="UP000295765">
    <property type="component" value="Unassembled WGS sequence"/>
</dbReference>
<dbReference type="GO" id="GO:0003677">
    <property type="term" value="F:DNA binding"/>
    <property type="evidence" value="ECO:0007669"/>
    <property type="project" value="InterPro"/>
</dbReference>
<evidence type="ECO:0000313" key="3">
    <source>
        <dbReference type="Proteomes" id="UP000295765"/>
    </source>
</evidence>
<name>A0A4R2LMB7_9GAMM</name>
<dbReference type="EMBL" id="SLWY01000013">
    <property type="protein sequence ID" value="TCO80595.1"/>
    <property type="molecule type" value="Genomic_DNA"/>
</dbReference>
<sequence length="144" mass="15954">MQPSPLIDILRQLIDMDPLRSMRQIALACGIKPSTLSRMLSGVISDPRDHQLAPLAARYGLSVEQLRGRAEIDWEAVRCRLQGASQPPPQRDAQTIANMRLALIQHIASGSPEEIERLTRILRIPVDDALPGLSGVDKPTNNHR</sequence>
<dbReference type="CDD" id="cd00093">
    <property type="entry name" value="HTH_XRE"/>
    <property type="match status" value="1"/>
</dbReference>
<dbReference type="RefSeq" id="WP_165904124.1">
    <property type="nucleotide sequence ID" value="NZ_SLWY01000013.1"/>
</dbReference>
<proteinExistence type="predicted"/>
<organism evidence="2 3">
    <name type="scientific">Plasticicumulans lactativorans</name>
    <dbReference type="NCBI Taxonomy" id="1133106"/>
    <lineage>
        <taxon>Bacteria</taxon>
        <taxon>Pseudomonadati</taxon>
        <taxon>Pseudomonadota</taxon>
        <taxon>Gammaproteobacteria</taxon>
        <taxon>Candidatus Competibacteraceae</taxon>
        <taxon>Plasticicumulans</taxon>
    </lineage>
</organism>
<dbReference type="InterPro" id="IPR010982">
    <property type="entry name" value="Lambda_DNA-bd_dom_sf"/>
</dbReference>
<accession>A0A4R2LMB7</accession>
<gene>
    <name evidence="2" type="ORF">EV699_11373</name>
</gene>
<evidence type="ECO:0000313" key="2">
    <source>
        <dbReference type="EMBL" id="TCO80595.1"/>
    </source>
</evidence>
<protein>
    <submittedName>
        <fullName evidence="2">Helix-turn-helix protein</fullName>
    </submittedName>
</protein>
<dbReference type="SMART" id="SM00530">
    <property type="entry name" value="HTH_XRE"/>
    <property type="match status" value="1"/>
</dbReference>